<evidence type="ECO:0000256" key="6">
    <source>
        <dbReference type="ARBA" id="ARBA00022454"/>
    </source>
</evidence>
<evidence type="ECO:0000313" key="20">
    <source>
        <dbReference type="EMBL" id="KPI43530.1"/>
    </source>
</evidence>
<keyword evidence="16" id="KW-0137">Centromere</keyword>
<dbReference type="AlphaFoldDB" id="A0A0N1P0Y4"/>
<keyword evidence="11" id="KW-0159">Chromosome partition</keyword>
<dbReference type="RefSeq" id="XP_018003493.1">
    <property type="nucleotide sequence ID" value="XM_018147304.1"/>
</dbReference>
<reference evidence="20 21" key="1">
    <citation type="submission" date="2015-06" db="EMBL/GenBank/DDBJ databases">
        <title>Draft genome of the ant-associated black yeast Phialophora attae CBS 131958.</title>
        <authorList>
            <person name="Moreno L.F."/>
            <person name="Stielow B.J."/>
            <person name="de Hoog S."/>
            <person name="Vicente V.A."/>
            <person name="Weiss V.A."/>
            <person name="de Vries M."/>
            <person name="Cruz L.M."/>
            <person name="Souza E.M."/>
        </authorList>
    </citation>
    <scope>NUCLEOTIDE SEQUENCE [LARGE SCALE GENOMIC DNA]</scope>
    <source>
        <strain evidence="20 21">CBS 131958</strain>
    </source>
</reference>
<keyword evidence="8" id="KW-0132">Cell division</keyword>
<keyword evidence="13" id="KW-0206">Cytoskeleton</keyword>
<evidence type="ECO:0000256" key="17">
    <source>
        <dbReference type="ARBA" id="ARBA00030568"/>
    </source>
</evidence>
<keyword evidence="7" id="KW-0963">Cytoplasm</keyword>
<accession>A0A0N1P0Y4</accession>
<keyword evidence="9" id="KW-0493">Microtubule</keyword>
<sequence length="136" mass="14318">MSYASRQSILPSSRQSTFGLGGSTSSNNALQQRIIQKRAELENLKQLRDLSGNLATQMAELESKLATLRDGAEAVACVLQNWEGVMSAISMASTRAASTLVPTGKSNGASAEPELPVTLVRIPVGDTDGSKQQPAT</sequence>
<evidence type="ECO:0000256" key="4">
    <source>
        <dbReference type="ARBA" id="ARBA00005501"/>
    </source>
</evidence>
<evidence type="ECO:0000256" key="8">
    <source>
        <dbReference type="ARBA" id="ARBA00022618"/>
    </source>
</evidence>
<organism evidence="20 21">
    <name type="scientific">Cyphellophora attinorum</name>
    <dbReference type="NCBI Taxonomy" id="1664694"/>
    <lineage>
        <taxon>Eukaryota</taxon>
        <taxon>Fungi</taxon>
        <taxon>Dikarya</taxon>
        <taxon>Ascomycota</taxon>
        <taxon>Pezizomycotina</taxon>
        <taxon>Eurotiomycetes</taxon>
        <taxon>Chaetothyriomycetidae</taxon>
        <taxon>Chaetothyriales</taxon>
        <taxon>Cyphellophoraceae</taxon>
        <taxon>Cyphellophora</taxon>
    </lineage>
</organism>
<dbReference type="EMBL" id="LFJN01000005">
    <property type="protein sequence ID" value="KPI43530.1"/>
    <property type="molecule type" value="Genomic_DNA"/>
</dbReference>
<gene>
    <name evidence="20" type="ORF">AB675_6974</name>
</gene>
<proteinExistence type="inferred from homology"/>
<keyword evidence="18" id="KW-0175">Coiled coil</keyword>
<dbReference type="GeneID" id="28739183"/>
<dbReference type="Pfam" id="PF08654">
    <property type="entry name" value="DASH_Dad2"/>
    <property type="match status" value="1"/>
</dbReference>
<evidence type="ECO:0000256" key="1">
    <source>
        <dbReference type="ARBA" id="ARBA00004123"/>
    </source>
</evidence>
<dbReference type="InterPro" id="IPR013963">
    <property type="entry name" value="DASH_Dad2"/>
</dbReference>
<comment type="caution">
    <text evidence="20">The sequence shown here is derived from an EMBL/GenBank/DDBJ whole genome shotgun (WGS) entry which is preliminary data.</text>
</comment>
<evidence type="ECO:0000256" key="9">
    <source>
        <dbReference type="ARBA" id="ARBA00022701"/>
    </source>
</evidence>
<evidence type="ECO:0000256" key="3">
    <source>
        <dbReference type="ARBA" id="ARBA00004629"/>
    </source>
</evidence>
<dbReference type="GO" id="GO:0008608">
    <property type="term" value="P:attachment of spindle microtubules to kinetochore"/>
    <property type="evidence" value="ECO:0007669"/>
    <property type="project" value="TreeGrafter"/>
</dbReference>
<evidence type="ECO:0000256" key="11">
    <source>
        <dbReference type="ARBA" id="ARBA00022829"/>
    </source>
</evidence>
<name>A0A0N1P0Y4_9EURO</name>
<evidence type="ECO:0000256" key="2">
    <source>
        <dbReference type="ARBA" id="ARBA00004186"/>
    </source>
</evidence>
<feature type="region of interest" description="Disordered" evidence="19">
    <location>
        <begin position="1"/>
        <end position="26"/>
    </location>
</feature>
<keyword evidence="10" id="KW-0498">Mitosis</keyword>
<dbReference type="PANTHER" id="PTHR28036">
    <property type="entry name" value="DASH COMPLEX SUBUNIT DAD2"/>
    <property type="match status" value="1"/>
</dbReference>
<comment type="similarity">
    <text evidence="4">Belongs to the DASH complex DAD2 family.</text>
</comment>
<dbReference type="GO" id="GO:1990023">
    <property type="term" value="C:mitotic spindle midzone"/>
    <property type="evidence" value="ECO:0007669"/>
    <property type="project" value="TreeGrafter"/>
</dbReference>
<evidence type="ECO:0000256" key="10">
    <source>
        <dbReference type="ARBA" id="ARBA00022776"/>
    </source>
</evidence>
<dbReference type="Proteomes" id="UP000038010">
    <property type="component" value="Unassembled WGS sequence"/>
</dbReference>
<dbReference type="GO" id="GO:0005874">
    <property type="term" value="C:microtubule"/>
    <property type="evidence" value="ECO:0007669"/>
    <property type="project" value="UniProtKB-KW"/>
</dbReference>
<comment type="subcellular location">
    <subcellularLocation>
        <location evidence="3">Chromosome</location>
        <location evidence="3">Centromere</location>
        <location evidence="3">Kinetochore</location>
    </subcellularLocation>
    <subcellularLocation>
        <location evidence="2">Cytoplasm</location>
        <location evidence="2">Cytoskeleton</location>
        <location evidence="2">Spindle</location>
    </subcellularLocation>
    <subcellularLocation>
        <location evidence="1">Nucleus</location>
    </subcellularLocation>
</comment>
<dbReference type="GO" id="GO:0044732">
    <property type="term" value="C:mitotic spindle pole body"/>
    <property type="evidence" value="ECO:0007669"/>
    <property type="project" value="TreeGrafter"/>
</dbReference>
<protein>
    <recommendedName>
        <fullName evidence="5">DASH complex subunit DAD2</fullName>
    </recommendedName>
    <alternativeName>
        <fullName evidence="17">Outer kinetochore protein DAD2</fullName>
    </alternativeName>
</protein>
<dbReference type="GO" id="GO:0000278">
    <property type="term" value="P:mitotic cell cycle"/>
    <property type="evidence" value="ECO:0007669"/>
    <property type="project" value="InterPro"/>
</dbReference>
<keyword evidence="14" id="KW-0539">Nucleus</keyword>
<keyword evidence="12" id="KW-0995">Kinetochore</keyword>
<dbReference type="VEuPathDB" id="FungiDB:AB675_6974"/>
<feature type="coiled-coil region" evidence="18">
    <location>
        <begin position="27"/>
        <end position="64"/>
    </location>
</feature>
<evidence type="ECO:0000313" key="21">
    <source>
        <dbReference type="Proteomes" id="UP000038010"/>
    </source>
</evidence>
<dbReference type="STRING" id="1664694.A0A0N1P0Y4"/>
<dbReference type="PANTHER" id="PTHR28036:SF1">
    <property type="entry name" value="DASH COMPLEX SUBUNIT DAD2"/>
    <property type="match status" value="1"/>
</dbReference>
<evidence type="ECO:0000256" key="12">
    <source>
        <dbReference type="ARBA" id="ARBA00022838"/>
    </source>
</evidence>
<evidence type="ECO:0000256" key="13">
    <source>
        <dbReference type="ARBA" id="ARBA00023212"/>
    </source>
</evidence>
<evidence type="ECO:0000256" key="18">
    <source>
        <dbReference type="SAM" id="Coils"/>
    </source>
</evidence>
<evidence type="ECO:0000256" key="7">
    <source>
        <dbReference type="ARBA" id="ARBA00022490"/>
    </source>
</evidence>
<evidence type="ECO:0000256" key="16">
    <source>
        <dbReference type="ARBA" id="ARBA00023328"/>
    </source>
</evidence>
<keyword evidence="21" id="KW-1185">Reference proteome</keyword>
<keyword evidence="15" id="KW-0131">Cell cycle</keyword>
<dbReference type="GO" id="GO:0042729">
    <property type="term" value="C:DASH complex"/>
    <property type="evidence" value="ECO:0007669"/>
    <property type="project" value="InterPro"/>
</dbReference>
<dbReference type="OrthoDB" id="3230169at2759"/>
<evidence type="ECO:0000256" key="19">
    <source>
        <dbReference type="SAM" id="MobiDB-lite"/>
    </source>
</evidence>
<dbReference type="GO" id="GO:0051301">
    <property type="term" value="P:cell division"/>
    <property type="evidence" value="ECO:0007669"/>
    <property type="project" value="UniProtKB-KW"/>
</dbReference>
<evidence type="ECO:0000256" key="5">
    <source>
        <dbReference type="ARBA" id="ARBA00020260"/>
    </source>
</evidence>
<evidence type="ECO:0000256" key="14">
    <source>
        <dbReference type="ARBA" id="ARBA00023242"/>
    </source>
</evidence>
<keyword evidence="6" id="KW-0158">Chromosome</keyword>
<evidence type="ECO:0000256" key="15">
    <source>
        <dbReference type="ARBA" id="ARBA00023306"/>
    </source>
</evidence>